<evidence type="ECO:0000256" key="1">
    <source>
        <dbReference type="SAM" id="MobiDB-lite"/>
    </source>
</evidence>
<feature type="compositionally biased region" description="Low complexity" evidence="1">
    <location>
        <begin position="52"/>
        <end position="74"/>
    </location>
</feature>
<dbReference type="VEuPathDB" id="FungiDB:FOXG_02708"/>
<accession>A0A420NBV8</accession>
<organism evidence="3 4">
    <name type="scientific">Fusarium oxysporum</name>
    <name type="common">Fusarium vascular wilt</name>
    <dbReference type="NCBI Taxonomy" id="5507"/>
    <lineage>
        <taxon>Eukaryota</taxon>
        <taxon>Fungi</taxon>
        <taxon>Dikarya</taxon>
        <taxon>Ascomycota</taxon>
        <taxon>Pezizomycotina</taxon>
        <taxon>Sordariomycetes</taxon>
        <taxon>Hypocreomycetidae</taxon>
        <taxon>Hypocreales</taxon>
        <taxon>Nectriaceae</taxon>
        <taxon>Fusarium</taxon>
        <taxon>Fusarium oxysporum species complex</taxon>
    </lineage>
</organism>
<name>A0A420NBV8_FUSOX</name>
<proteinExistence type="predicted"/>
<keyword evidence="2" id="KW-0732">Signal</keyword>
<feature type="signal peptide" evidence="2">
    <location>
        <begin position="1"/>
        <end position="18"/>
    </location>
</feature>
<dbReference type="EMBL" id="MRCX01000043">
    <property type="protein sequence ID" value="RKK77755.1"/>
    <property type="molecule type" value="Genomic_DNA"/>
</dbReference>
<gene>
    <name evidence="3" type="ORF">BFJ69_g6044</name>
</gene>
<evidence type="ECO:0000313" key="3">
    <source>
        <dbReference type="EMBL" id="RKK77755.1"/>
    </source>
</evidence>
<evidence type="ECO:0000256" key="2">
    <source>
        <dbReference type="SAM" id="SignalP"/>
    </source>
</evidence>
<feature type="region of interest" description="Disordered" evidence="1">
    <location>
        <begin position="52"/>
        <end position="161"/>
    </location>
</feature>
<dbReference type="AlphaFoldDB" id="A0A420NBV8"/>
<sequence length="358" mass="37661">MFPISPALFIVLYPPTLAYLSVELSHNGSQQADSCYICNTRFVDNSRCRPSSTSVVTTSASESASSTFSAETSAQSLTASEASSVITESESTLTTAESTTTTTEVEGVTTTTAESEKATTTVSTETTISAETSTIASEAETSTTETEGATTTTDEGETSTVATSIETTTAIATTESSTLISETTTATTTTAEGEPTYLINPSFDDGTTAPWIVTPYSNAFSLSSQSYQGPASGRQVFGAGPGYPYENVFYQKIDKKLLKAGTYSLKGYVHVDQYIDDDNINGCSYISASCVAGPPENLESVLGAGRVSANAGLDWYLMNGGCRFTEQDLSQYDQFGVAFGFTCYNTGVNLDAVTFGPI</sequence>
<reference evidence="3 4" key="1">
    <citation type="journal article" date="2018" name="Sci. Rep.">
        <title>Characterisation of pathogen-specific regions and novel effector candidates in Fusarium oxysporum f. sp. cepae.</title>
        <authorList>
            <person name="Armitage A.D."/>
            <person name="Taylor A."/>
            <person name="Sobczyk M.K."/>
            <person name="Baxter L."/>
            <person name="Greenfield B.P."/>
            <person name="Bates H.J."/>
            <person name="Wilson F."/>
            <person name="Jackson A.C."/>
            <person name="Ott S."/>
            <person name="Harrison R.J."/>
            <person name="Clarkson J.P."/>
        </authorList>
    </citation>
    <scope>NUCLEOTIDE SEQUENCE [LARGE SCALE GENOMIC DNA]</scope>
    <source>
        <strain evidence="3 4">Fo_A13</strain>
    </source>
</reference>
<dbReference type="VEuPathDB" id="FungiDB:FOIG_14619"/>
<dbReference type="VEuPathDB" id="FungiDB:FOMG_10770"/>
<feature type="compositionally biased region" description="Polar residues" evidence="1">
    <location>
        <begin position="75"/>
        <end position="86"/>
    </location>
</feature>
<feature type="chain" id="PRO_5019433108" evidence="2">
    <location>
        <begin position="19"/>
        <end position="358"/>
    </location>
</feature>
<dbReference type="VEuPathDB" id="FungiDB:HZS61_014042"/>
<dbReference type="Gene3D" id="2.60.120.260">
    <property type="entry name" value="Galactose-binding domain-like"/>
    <property type="match status" value="1"/>
</dbReference>
<comment type="caution">
    <text evidence="3">The sequence shown here is derived from an EMBL/GenBank/DDBJ whole genome shotgun (WGS) entry which is preliminary data.</text>
</comment>
<protein>
    <submittedName>
        <fullName evidence="3">Uncharacterized protein</fullName>
    </submittedName>
</protein>
<dbReference type="VEuPathDB" id="FungiDB:FOC1_g10015328"/>
<dbReference type="Proteomes" id="UP000285084">
    <property type="component" value="Unassembled WGS sequence"/>
</dbReference>
<evidence type="ECO:0000313" key="4">
    <source>
        <dbReference type="Proteomes" id="UP000285084"/>
    </source>
</evidence>
<feature type="compositionally biased region" description="Low complexity" evidence="1">
    <location>
        <begin position="87"/>
        <end position="161"/>
    </location>
</feature>
<dbReference type="VEuPathDB" id="FungiDB:FOC4_g10003609"/>
<dbReference type="VEuPathDB" id="FungiDB:FOZG_09436"/>